<dbReference type="RefSeq" id="WP_034792918.1">
    <property type="nucleotide sequence ID" value="NZ_CAXURO020000001.1"/>
</dbReference>
<evidence type="ECO:0000256" key="1">
    <source>
        <dbReference type="SAM" id="MobiDB-lite"/>
    </source>
</evidence>
<dbReference type="EMBL" id="CP121308">
    <property type="protein sequence ID" value="WFP88976.1"/>
    <property type="molecule type" value="Genomic_DNA"/>
</dbReference>
<sequence length="73" mass="7716">MTPNANAAFKPAKTSASDKAAATDHTARAIVAAEKIARDKKTEKLKAQRLERAAAEPAAEVSASKPARKSRRS</sequence>
<feature type="region of interest" description="Disordered" evidence="1">
    <location>
        <begin position="1"/>
        <end position="23"/>
    </location>
</feature>
<feature type="compositionally biased region" description="Low complexity" evidence="1">
    <location>
        <begin position="55"/>
        <end position="65"/>
    </location>
</feature>
<evidence type="ECO:0000313" key="3">
    <source>
        <dbReference type="Proteomes" id="UP001214094"/>
    </source>
</evidence>
<name>A0ABY8HB52_ENSAD</name>
<proteinExistence type="predicted"/>
<gene>
    <name evidence="2" type="ORF">P4B07_10305</name>
</gene>
<accession>A0ABY8HB52</accession>
<dbReference type="Proteomes" id="UP001214094">
    <property type="component" value="Chromosome"/>
</dbReference>
<evidence type="ECO:0000313" key="2">
    <source>
        <dbReference type="EMBL" id="WFP88976.1"/>
    </source>
</evidence>
<reference evidence="2 3" key="1">
    <citation type="submission" date="2023-03" db="EMBL/GenBank/DDBJ databases">
        <title>Comparative genome and transcriptome analysis combination mining strategies for increasing vitamin B12 production of Ensifer adhaerens strain.</title>
        <authorList>
            <person name="Yongheng L."/>
        </authorList>
    </citation>
    <scope>NUCLEOTIDE SEQUENCE [LARGE SCALE GENOMIC DNA]</scope>
    <source>
        <strain evidence="2 3">Casida A-T305</strain>
    </source>
</reference>
<evidence type="ECO:0008006" key="4">
    <source>
        <dbReference type="Google" id="ProtNLM"/>
    </source>
</evidence>
<protein>
    <recommendedName>
        <fullName evidence="4">Transcriptional regulator</fullName>
    </recommendedName>
</protein>
<dbReference type="GeneID" id="29519702"/>
<organism evidence="2 3">
    <name type="scientific">Ensifer adhaerens</name>
    <name type="common">Sinorhizobium morelense</name>
    <dbReference type="NCBI Taxonomy" id="106592"/>
    <lineage>
        <taxon>Bacteria</taxon>
        <taxon>Pseudomonadati</taxon>
        <taxon>Pseudomonadota</taxon>
        <taxon>Alphaproteobacteria</taxon>
        <taxon>Hyphomicrobiales</taxon>
        <taxon>Rhizobiaceae</taxon>
        <taxon>Sinorhizobium/Ensifer group</taxon>
        <taxon>Ensifer</taxon>
    </lineage>
</organism>
<feature type="region of interest" description="Disordered" evidence="1">
    <location>
        <begin position="47"/>
        <end position="73"/>
    </location>
</feature>
<keyword evidence="3" id="KW-1185">Reference proteome</keyword>